<evidence type="ECO:0008006" key="4">
    <source>
        <dbReference type="Google" id="ProtNLM"/>
    </source>
</evidence>
<dbReference type="RefSeq" id="XP_056692113.1">
    <property type="nucleotide sequence ID" value="XM_056836135.1"/>
</dbReference>
<name>A0ABM3R925_SPIOL</name>
<feature type="chain" id="PRO_5046570871" description="Secreted protein" evidence="1">
    <location>
        <begin position="18"/>
        <end position="139"/>
    </location>
</feature>
<evidence type="ECO:0000256" key="1">
    <source>
        <dbReference type="SAM" id="SignalP"/>
    </source>
</evidence>
<feature type="signal peptide" evidence="1">
    <location>
        <begin position="1"/>
        <end position="17"/>
    </location>
</feature>
<sequence length="139" mass="15512">MRAILSSLLSYLLSSLAAKLPICVPLSTSPASSPAWGKESRSPPVSSTCLLLETAKRLAHTPFCWKIKFLFGPNQISIVNPRELKRNSSTQAQRACKSHSRIPSVVSRDYIRQSFSFWSLIQSCIATYKQRTNSFMMDG</sequence>
<keyword evidence="1" id="KW-0732">Signal</keyword>
<dbReference type="GeneID" id="110804842"/>
<evidence type="ECO:0000313" key="3">
    <source>
        <dbReference type="RefSeq" id="XP_056692113.1"/>
    </source>
</evidence>
<dbReference type="Proteomes" id="UP000813463">
    <property type="component" value="Chromosome 1"/>
</dbReference>
<reference evidence="2" key="1">
    <citation type="journal article" date="2021" name="Nat. Commun.">
        <title>Genomic analyses provide insights into spinach domestication and the genetic basis of agronomic traits.</title>
        <authorList>
            <person name="Cai X."/>
            <person name="Sun X."/>
            <person name="Xu C."/>
            <person name="Sun H."/>
            <person name="Wang X."/>
            <person name="Ge C."/>
            <person name="Zhang Z."/>
            <person name="Wang Q."/>
            <person name="Fei Z."/>
            <person name="Jiao C."/>
            <person name="Wang Q."/>
        </authorList>
    </citation>
    <scope>NUCLEOTIDE SEQUENCE [LARGE SCALE GENOMIC DNA]</scope>
    <source>
        <strain evidence="2">cv. Varoflay</strain>
    </source>
</reference>
<accession>A0ABM3R925</accession>
<gene>
    <name evidence="3" type="primary">LOC110804842</name>
</gene>
<organism evidence="2 3">
    <name type="scientific">Spinacia oleracea</name>
    <name type="common">Spinach</name>
    <dbReference type="NCBI Taxonomy" id="3562"/>
    <lineage>
        <taxon>Eukaryota</taxon>
        <taxon>Viridiplantae</taxon>
        <taxon>Streptophyta</taxon>
        <taxon>Embryophyta</taxon>
        <taxon>Tracheophyta</taxon>
        <taxon>Spermatophyta</taxon>
        <taxon>Magnoliopsida</taxon>
        <taxon>eudicotyledons</taxon>
        <taxon>Gunneridae</taxon>
        <taxon>Pentapetalae</taxon>
        <taxon>Caryophyllales</taxon>
        <taxon>Chenopodiaceae</taxon>
        <taxon>Chenopodioideae</taxon>
        <taxon>Anserineae</taxon>
        <taxon>Spinacia</taxon>
    </lineage>
</organism>
<proteinExistence type="predicted"/>
<keyword evidence="2" id="KW-1185">Reference proteome</keyword>
<evidence type="ECO:0000313" key="2">
    <source>
        <dbReference type="Proteomes" id="UP000813463"/>
    </source>
</evidence>
<protein>
    <recommendedName>
        <fullName evidence="4">Secreted protein</fullName>
    </recommendedName>
</protein>
<reference evidence="3" key="2">
    <citation type="submission" date="2025-08" db="UniProtKB">
        <authorList>
            <consortium name="RefSeq"/>
        </authorList>
    </citation>
    <scope>IDENTIFICATION</scope>
    <source>
        <tissue evidence="3">Leaf</tissue>
    </source>
</reference>